<keyword evidence="8" id="KW-1185">Reference proteome</keyword>
<dbReference type="NCBIfam" id="NF008622">
    <property type="entry name" value="PRK11608.1"/>
    <property type="match status" value="1"/>
</dbReference>
<dbReference type="Pfam" id="PF02954">
    <property type="entry name" value="HTH_8"/>
    <property type="match status" value="1"/>
</dbReference>
<dbReference type="Pfam" id="PF25601">
    <property type="entry name" value="AAA_lid_14"/>
    <property type="match status" value="1"/>
</dbReference>
<accession>D4GF73</accession>
<dbReference type="SMART" id="SM00382">
    <property type="entry name" value="AAA"/>
    <property type="match status" value="1"/>
</dbReference>
<keyword evidence="3" id="KW-0805">Transcription regulation</keyword>
<dbReference type="KEGG" id="pam:PANA_2028"/>
<dbReference type="InterPro" id="IPR003593">
    <property type="entry name" value="AAA+_ATPase"/>
</dbReference>
<dbReference type="GO" id="GO:0005524">
    <property type="term" value="F:ATP binding"/>
    <property type="evidence" value="ECO:0007669"/>
    <property type="project" value="UniProtKB-KW"/>
</dbReference>
<dbReference type="InterPro" id="IPR014317">
    <property type="entry name" value="Transcription_activator_PspF"/>
</dbReference>
<proteinExistence type="predicted"/>
<dbReference type="NCBIfam" id="TIGR02974">
    <property type="entry name" value="phageshock_pspF"/>
    <property type="match status" value="1"/>
</dbReference>
<reference evidence="7 8" key="1">
    <citation type="journal article" date="2010" name="J. Bacteriol.">
        <title>Genome sequence of Pantoea ananatis LMG20103, the causative agent of Eucalyptus blight and dieback.</title>
        <authorList>
            <person name="De Maayer P."/>
            <person name="Chan W.Y."/>
            <person name="Venter S.N."/>
            <person name="Toth I.K."/>
            <person name="Birch P.R."/>
            <person name="Joubert F."/>
            <person name="Coutinho T.A."/>
        </authorList>
    </citation>
    <scope>NUCLEOTIDE SEQUENCE [LARGE SCALE GENOMIC DNA]</scope>
    <source>
        <strain evidence="7 8">LMG 20103</strain>
    </source>
</reference>
<gene>
    <name evidence="7" type="primary">pspF</name>
    <name evidence="7" type="ordered locus">PANA_2028</name>
</gene>
<dbReference type="PROSITE" id="PS00676">
    <property type="entry name" value="SIGMA54_INTERACT_2"/>
    <property type="match status" value="1"/>
</dbReference>
<evidence type="ECO:0000256" key="2">
    <source>
        <dbReference type="ARBA" id="ARBA00022840"/>
    </source>
</evidence>
<dbReference type="GO" id="GO:0043565">
    <property type="term" value="F:sequence-specific DNA binding"/>
    <property type="evidence" value="ECO:0007669"/>
    <property type="project" value="InterPro"/>
</dbReference>
<dbReference type="PROSITE" id="PS00688">
    <property type="entry name" value="SIGMA54_INTERACT_3"/>
    <property type="match status" value="1"/>
</dbReference>
<dbReference type="PRINTS" id="PR01590">
    <property type="entry name" value="HTHFIS"/>
</dbReference>
<dbReference type="InterPro" id="IPR002197">
    <property type="entry name" value="HTH_Fis"/>
</dbReference>
<dbReference type="SUPFAM" id="SSF52540">
    <property type="entry name" value="P-loop containing nucleoside triphosphate hydrolases"/>
    <property type="match status" value="1"/>
</dbReference>
<evidence type="ECO:0000313" key="7">
    <source>
        <dbReference type="EMBL" id="ADD77195.1"/>
    </source>
</evidence>
<dbReference type="InterPro" id="IPR002078">
    <property type="entry name" value="Sigma_54_int"/>
</dbReference>
<dbReference type="Proteomes" id="UP000001702">
    <property type="component" value="Chromosome"/>
</dbReference>
<dbReference type="SUPFAM" id="SSF46689">
    <property type="entry name" value="Homeodomain-like"/>
    <property type="match status" value="1"/>
</dbReference>
<keyword evidence="5" id="KW-0804">Transcription</keyword>
<dbReference type="Pfam" id="PF00158">
    <property type="entry name" value="Sigma54_activat"/>
    <property type="match status" value="1"/>
</dbReference>
<dbReference type="CDD" id="cd00009">
    <property type="entry name" value="AAA"/>
    <property type="match status" value="1"/>
</dbReference>
<keyword evidence="4" id="KW-0238">DNA-binding</keyword>
<dbReference type="InterPro" id="IPR009057">
    <property type="entry name" value="Homeodomain-like_sf"/>
</dbReference>
<evidence type="ECO:0000256" key="1">
    <source>
        <dbReference type="ARBA" id="ARBA00022741"/>
    </source>
</evidence>
<evidence type="ECO:0000259" key="6">
    <source>
        <dbReference type="PROSITE" id="PS50045"/>
    </source>
</evidence>
<dbReference type="HOGENOM" id="CLU_000445_0_7_6"/>
<name>D4GF73_PANAM</name>
<evidence type="ECO:0000256" key="5">
    <source>
        <dbReference type="ARBA" id="ARBA00023163"/>
    </source>
</evidence>
<dbReference type="InterPro" id="IPR025943">
    <property type="entry name" value="Sigma_54_int_dom_ATP-bd_2"/>
</dbReference>
<feature type="domain" description="Sigma-54 factor interaction" evidence="6">
    <location>
        <begin position="13"/>
        <end position="243"/>
    </location>
</feature>
<evidence type="ECO:0000256" key="4">
    <source>
        <dbReference type="ARBA" id="ARBA00023125"/>
    </source>
</evidence>
<dbReference type="EMBL" id="CP001875">
    <property type="protein sequence ID" value="ADD77195.1"/>
    <property type="molecule type" value="Genomic_DNA"/>
</dbReference>
<dbReference type="Gene3D" id="1.10.8.60">
    <property type="match status" value="1"/>
</dbReference>
<dbReference type="InterPro" id="IPR025944">
    <property type="entry name" value="Sigma_54_int_dom_CS"/>
</dbReference>
<dbReference type="PANTHER" id="PTHR32071">
    <property type="entry name" value="TRANSCRIPTIONAL REGULATORY PROTEIN"/>
    <property type="match status" value="1"/>
</dbReference>
<evidence type="ECO:0000256" key="3">
    <source>
        <dbReference type="ARBA" id="ARBA00023015"/>
    </source>
</evidence>
<dbReference type="FunFam" id="3.40.50.300:FF:000006">
    <property type="entry name" value="DNA-binding transcriptional regulator NtrC"/>
    <property type="match status" value="1"/>
</dbReference>
<protein>
    <submittedName>
        <fullName evidence="7">PspF</fullName>
    </submittedName>
</protein>
<dbReference type="PROSITE" id="PS50045">
    <property type="entry name" value="SIGMA54_INTERACT_4"/>
    <property type="match status" value="1"/>
</dbReference>
<dbReference type="GO" id="GO:0006355">
    <property type="term" value="P:regulation of DNA-templated transcription"/>
    <property type="evidence" value="ECO:0007669"/>
    <property type="project" value="InterPro"/>
</dbReference>
<dbReference type="AlphaFoldDB" id="D4GF73"/>
<dbReference type="InterPro" id="IPR027417">
    <property type="entry name" value="P-loop_NTPase"/>
</dbReference>
<sequence>MAKFIMSPNNDNLLGESNNFLEVLEQVSKLAPLEKPVLVVGERGTGKELIASRLHYLSDRWQGPFISLNCAALNENLLDSELFGHEAGAFTGAQKRHLGRFERADGGTLFLDELATAPMLVQEKLLRVIEYGQLERVGGNHVFQVNVRLICATNEDLPALAAAGKFRADLLDRLAFDVVQLPPLRERRSDILVMADHFAIQMCRELTLPLFPGFTQQAQQTLLEHPWPGNVRELKNVVERSVYRHNTSDEPLDNIIINPFERRTAPEDAPPPALVPDAASALPSLPLDLRQWQNQQEHDVVEISLQQAKYNQRRAASLLGVTYHQLRAMMKKHGIQARDGQA</sequence>
<dbReference type="Gene3D" id="1.10.10.60">
    <property type="entry name" value="Homeodomain-like"/>
    <property type="match status" value="1"/>
</dbReference>
<dbReference type="eggNOG" id="COG2204">
    <property type="taxonomic scope" value="Bacteria"/>
</dbReference>
<dbReference type="Gene3D" id="3.40.50.300">
    <property type="entry name" value="P-loop containing nucleotide triphosphate hydrolases"/>
    <property type="match status" value="1"/>
</dbReference>
<keyword evidence="1" id="KW-0547">Nucleotide-binding</keyword>
<evidence type="ECO:0000313" key="8">
    <source>
        <dbReference type="Proteomes" id="UP000001702"/>
    </source>
</evidence>
<keyword evidence="2" id="KW-0067">ATP-binding</keyword>
<dbReference type="STRING" id="706191.PANA_2028"/>
<organism evidence="7 8">
    <name type="scientific">Pantoea ananatis (strain LMG 20103)</name>
    <dbReference type="NCBI Taxonomy" id="706191"/>
    <lineage>
        <taxon>Bacteria</taxon>
        <taxon>Pseudomonadati</taxon>
        <taxon>Pseudomonadota</taxon>
        <taxon>Gammaproteobacteria</taxon>
        <taxon>Enterobacterales</taxon>
        <taxon>Erwiniaceae</taxon>
        <taxon>Pantoea</taxon>
    </lineage>
</organism>
<dbReference type="PANTHER" id="PTHR32071:SF38">
    <property type="entry name" value="PSP OPERON TRANSCRIPTIONAL ACTIVATOR"/>
    <property type="match status" value="1"/>
</dbReference>
<dbReference type="InterPro" id="IPR058031">
    <property type="entry name" value="AAA_lid_NorR"/>
</dbReference>